<feature type="compositionally biased region" description="Acidic residues" evidence="7">
    <location>
        <begin position="1164"/>
        <end position="1184"/>
    </location>
</feature>
<dbReference type="InterPro" id="IPR001117">
    <property type="entry name" value="Cu-oxidase_2nd"/>
</dbReference>
<feature type="compositionally biased region" description="Acidic residues" evidence="7">
    <location>
        <begin position="917"/>
        <end position="928"/>
    </location>
</feature>
<organism evidence="11 12">
    <name type="scientific">Sporisorium reilianum f. sp. reilianum</name>
    <dbReference type="NCBI Taxonomy" id="72559"/>
    <lineage>
        <taxon>Eukaryota</taxon>
        <taxon>Fungi</taxon>
        <taxon>Dikarya</taxon>
        <taxon>Basidiomycota</taxon>
        <taxon>Ustilaginomycotina</taxon>
        <taxon>Ustilaginomycetes</taxon>
        <taxon>Ustilaginales</taxon>
        <taxon>Ustilaginaceae</taxon>
        <taxon>Sporisorium</taxon>
    </lineage>
</organism>
<dbReference type="InterPro" id="IPR045087">
    <property type="entry name" value="Cu-oxidase_fam"/>
</dbReference>
<evidence type="ECO:0000256" key="7">
    <source>
        <dbReference type="SAM" id="MobiDB-lite"/>
    </source>
</evidence>
<dbReference type="SUPFAM" id="SSF49503">
    <property type="entry name" value="Cupredoxins"/>
    <property type="match status" value="3"/>
</dbReference>
<dbReference type="Pfam" id="PF07731">
    <property type="entry name" value="Cu-oxidase_2"/>
    <property type="match status" value="1"/>
</dbReference>
<dbReference type="EMBL" id="LT795072">
    <property type="protein sequence ID" value="SJX65792.1"/>
    <property type="molecule type" value="Genomic_DNA"/>
</dbReference>
<dbReference type="Pfam" id="PF07732">
    <property type="entry name" value="Cu-oxidase_3"/>
    <property type="match status" value="1"/>
</dbReference>
<dbReference type="PANTHER" id="PTHR11709:SF488">
    <property type="entry name" value="LACCASE-RELATED"/>
    <property type="match status" value="1"/>
</dbReference>
<keyword evidence="6" id="KW-0325">Glycoprotein</keyword>
<evidence type="ECO:0000259" key="8">
    <source>
        <dbReference type="Pfam" id="PF00394"/>
    </source>
</evidence>
<dbReference type="Gene3D" id="2.60.40.420">
    <property type="entry name" value="Cupredoxins - blue copper proteins"/>
    <property type="match status" value="3"/>
</dbReference>
<feature type="domain" description="Plastocyanin-like" evidence="10">
    <location>
        <begin position="116"/>
        <end position="231"/>
    </location>
</feature>
<dbReference type="GO" id="GO:0016491">
    <property type="term" value="F:oxidoreductase activity"/>
    <property type="evidence" value="ECO:0007669"/>
    <property type="project" value="UniProtKB-KW"/>
</dbReference>
<feature type="domain" description="Plastocyanin-like" evidence="9">
    <location>
        <begin position="557"/>
        <end position="688"/>
    </location>
</feature>
<feature type="region of interest" description="Disordered" evidence="7">
    <location>
        <begin position="1153"/>
        <end position="1184"/>
    </location>
</feature>
<dbReference type="CDD" id="cd13898">
    <property type="entry name" value="CuRO_3_Abr2_like"/>
    <property type="match status" value="1"/>
</dbReference>
<evidence type="ECO:0000259" key="10">
    <source>
        <dbReference type="Pfam" id="PF07732"/>
    </source>
</evidence>
<dbReference type="InterPro" id="IPR002355">
    <property type="entry name" value="Cu_oxidase_Cu_BS"/>
</dbReference>
<evidence type="ECO:0000256" key="6">
    <source>
        <dbReference type="ARBA" id="ARBA00023180"/>
    </source>
</evidence>
<feature type="domain" description="Plastocyanin-like" evidence="8">
    <location>
        <begin position="259"/>
        <end position="446"/>
    </location>
</feature>
<reference evidence="11 12" key="1">
    <citation type="submission" date="2017-02" db="EMBL/GenBank/DDBJ databases">
        <authorList>
            <person name="Peterson S.W."/>
        </authorList>
    </citation>
    <scope>NUCLEOTIDE SEQUENCE [LARGE SCALE GENOMIC DNA]</scope>
    <source>
        <strain evidence="11 12">SRS1_H2-8</strain>
    </source>
</reference>
<dbReference type="AlphaFoldDB" id="A0A2N8UM26"/>
<sequence>MGTTHAFPGKCGGSHRFLSINLTLVALVVFLLVGHSGSLSAAAPVSPLEVDDGGAAVRRAGSPFDAVEGDHRQLLRKRHDLISSGSVASGFVHPTHLYRRDADALPPPDKSYNLTVTQGTISPDGFERLGFLMNGKFPADPFVWDENDDVEITVNNQGPVPFAIHWHGIHQIGTPEMDGVPGLSQWNIYSGESYTYRFKLINQHGGYWYHSHERGYYADGLRGTIYIRPKPDRKKPWSLISEDQDDIDQMEAAENDFQVMSLSDHWHINHTDMLLVVHETGVPPACFDSLQINGRGRQYCVGNWSSVMSPVQASLLKNFSSTNPEGVTSKGCISLVPPKDGYTVKGTLDTRYGGVCQNTTAPLTVFSASKAIKEGRRWLNLQIIDTATNWYYGISIDGHKMWLVAVDGHYIHPLEVDWAQITIGSRLSVMIELDPDLDGNIFPIRLTGARALQAIEGHAFLSYIDGVDGSWNPDIEEDFGYAMRTLSDAHVPMSGFVVDPSVIKWQQNLSAPFDPISEVPQTSNMTLHAVASQNSLNVWQLATMPLDTAHLADERPMLFNATDGNATSNQMTPYAAIPFGTVVDIIMENNIYSIVGGPNSPHPFHMHSRRFWIIGSGAGPFPADTVAEAQEQGVVFNLDNPPLRDGFDIDSNSWVVIRYIVDHSAANILHCHIDDHAIEGMAAVLLEGLEKIPAGGNFSEAIKARPAKYVETQNDELGQVLEQSWATGSVNAKYVAPAATETVTPWGDPRSLANSIQLFASSNSVQKSITSSLQEEFSLAQATATEGVTAITATVSDYLTTFTGAASAVSLATAAQSTVVAIAYTTKLVTANAAQTLAAVTSATAAPLSTLTLTVTATAPAVATAAASSSVANVVQQTAVPTSSAVTPASLIAYSTLYSTLHATSSKPSATTSAASIDDDKDEDEETEVATKTSTRSSSSTSTQSASSSDTDTESEDESDEEDADDDDDDTSSTSLGTRTLLSSASTAKGLATSVGTNLAASTARSSSTHVYSQIATQQVITSALTRAASALLAASSTAVQAIVSSAAAVAPTQAAAAVSTPTTPVLNSLVASADSTQLAIATADSAAKYGTYSASATFLAYSASTGAITAAAVAPSATAGDEELAYDDPVFPSTAAAAAAATQRAITTSNAAASASASAGASDGDDQDGDYTSNDEVEQYTSE</sequence>
<evidence type="ECO:0000313" key="12">
    <source>
        <dbReference type="Proteomes" id="UP000239563"/>
    </source>
</evidence>
<evidence type="ECO:0000259" key="9">
    <source>
        <dbReference type="Pfam" id="PF07731"/>
    </source>
</evidence>
<evidence type="ECO:0000256" key="2">
    <source>
        <dbReference type="ARBA" id="ARBA00022723"/>
    </source>
</evidence>
<comment type="similarity">
    <text evidence="1">Belongs to the multicopper oxidase family.</text>
</comment>
<feature type="region of interest" description="Disordered" evidence="7">
    <location>
        <begin position="905"/>
        <end position="979"/>
    </location>
</feature>
<keyword evidence="3" id="KW-0732">Signal</keyword>
<accession>A0A2N8UM26</accession>
<dbReference type="InterPro" id="IPR008972">
    <property type="entry name" value="Cupredoxin"/>
</dbReference>
<dbReference type="InterPro" id="IPR033138">
    <property type="entry name" value="Cu_oxidase_CS"/>
</dbReference>
<dbReference type="Proteomes" id="UP000239563">
    <property type="component" value="Chromosome XIX"/>
</dbReference>
<feature type="compositionally biased region" description="Low complexity" evidence="7">
    <location>
        <begin position="933"/>
        <end position="950"/>
    </location>
</feature>
<dbReference type="PANTHER" id="PTHR11709">
    <property type="entry name" value="MULTI-COPPER OXIDASE"/>
    <property type="match status" value="1"/>
</dbReference>
<name>A0A2N8UM26_9BASI</name>
<evidence type="ECO:0000313" key="11">
    <source>
        <dbReference type="EMBL" id="SJX65792.1"/>
    </source>
</evidence>
<dbReference type="InterPro" id="IPR011707">
    <property type="entry name" value="Cu-oxidase-like_N"/>
</dbReference>
<protein>
    <submittedName>
        <fullName evidence="11">Related to Laccase I</fullName>
    </submittedName>
</protein>
<feature type="compositionally biased region" description="Low complexity" evidence="7">
    <location>
        <begin position="905"/>
        <end position="916"/>
    </location>
</feature>
<dbReference type="PROSITE" id="PS00079">
    <property type="entry name" value="MULTICOPPER_OXIDASE1"/>
    <property type="match status" value="1"/>
</dbReference>
<dbReference type="InterPro" id="IPR011706">
    <property type="entry name" value="Cu-oxidase_C"/>
</dbReference>
<keyword evidence="2" id="KW-0479">Metal-binding</keyword>
<evidence type="ECO:0000256" key="5">
    <source>
        <dbReference type="ARBA" id="ARBA00023008"/>
    </source>
</evidence>
<evidence type="ECO:0000256" key="1">
    <source>
        <dbReference type="ARBA" id="ARBA00010609"/>
    </source>
</evidence>
<keyword evidence="5" id="KW-0186">Copper</keyword>
<gene>
    <name evidence="11" type="ORF">SRS1_16347</name>
</gene>
<feature type="compositionally biased region" description="Low complexity" evidence="7">
    <location>
        <begin position="1153"/>
        <end position="1163"/>
    </location>
</feature>
<dbReference type="Pfam" id="PF00394">
    <property type="entry name" value="Cu-oxidase"/>
    <property type="match status" value="1"/>
</dbReference>
<feature type="compositionally biased region" description="Acidic residues" evidence="7">
    <location>
        <begin position="951"/>
        <end position="971"/>
    </location>
</feature>
<evidence type="ECO:0000256" key="4">
    <source>
        <dbReference type="ARBA" id="ARBA00023002"/>
    </source>
</evidence>
<dbReference type="FunFam" id="2.60.40.420:FF:000036">
    <property type="entry name" value="L-ascorbate oxidase"/>
    <property type="match status" value="1"/>
</dbReference>
<dbReference type="PROSITE" id="PS00080">
    <property type="entry name" value="MULTICOPPER_OXIDASE2"/>
    <property type="match status" value="1"/>
</dbReference>
<dbReference type="GO" id="GO:0005507">
    <property type="term" value="F:copper ion binding"/>
    <property type="evidence" value="ECO:0007669"/>
    <property type="project" value="InterPro"/>
</dbReference>
<evidence type="ECO:0000256" key="3">
    <source>
        <dbReference type="ARBA" id="ARBA00022729"/>
    </source>
</evidence>
<proteinExistence type="inferred from homology"/>
<keyword evidence="4" id="KW-0560">Oxidoreductase</keyword>
<dbReference type="CDD" id="cd13850">
    <property type="entry name" value="CuRO_1_Abr2_like"/>
    <property type="match status" value="1"/>
</dbReference>